<reference evidence="4" key="1">
    <citation type="submission" date="2025-08" db="UniProtKB">
        <authorList>
            <consortium name="RefSeq"/>
        </authorList>
    </citation>
    <scope>IDENTIFICATION</scope>
    <source>
        <tissue evidence="4">Whole body</tissue>
    </source>
</reference>
<dbReference type="Gene3D" id="1.10.10.10">
    <property type="entry name" value="Winged helix-like DNA-binding domain superfamily/Winged helix DNA-binding domain"/>
    <property type="match status" value="1"/>
</dbReference>
<dbReference type="KEGG" id="ccal:108627954"/>
<keyword evidence="3" id="KW-1185">Reference proteome</keyword>
<dbReference type="InterPro" id="IPR036388">
    <property type="entry name" value="WH-like_DNA-bd_sf"/>
</dbReference>
<accession>A0AAJ7S5X3</accession>
<dbReference type="Proteomes" id="UP000694925">
    <property type="component" value="Unplaced"/>
</dbReference>
<name>A0AAJ7S5X3_9HYME</name>
<feature type="region of interest" description="Disordered" evidence="2">
    <location>
        <begin position="164"/>
        <end position="184"/>
    </location>
</feature>
<sequence length="184" mass="21322">MDSKEKRLLLKSRIVALNERGWSNRHIARELNCSLTTVKTYVARFRDMGEEGLIDWRKYNFGKRKTSPEEDNAIVGLMKKVPSASASSVPAILDLRVNAETVRNRLREAGFHRRRLWRKRKTWNVNSKEEHKILNNDLVEHEKTMKTGNSPAGKAIENIVYSGDIQDQDHSERVVEVEELPEKN</sequence>
<evidence type="ECO:0000313" key="3">
    <source>
        <dbReference type="Proteomes" id="UP000694925"/>
    </source>
</evidence>
<dbReference type="InterPro" id="IPR009057">
    <property type="entry name" value="Homeodomain-like_sf"/>
</dbReference>
<dbReference type="AlphaFoldDB" id="A0AAJ7S5X3"/>
<dbReference type="GO" id="GO:0005634">
    <property type="term" value="C:nucleus"/>
    <property type="evidence" value="ECO:0007669"/>
    <property type="project" value="UniProtKB-SubCell"/>
</dbReference>
<feature type="compositionally biased region" description="Basic and acidic residues" evidence="2">
    <location>
        <begin position="167"/>
        <end position="184"/>
    </location>
</feature>
<dbReference type="Pfam" id="PF13384">
    <property type="entry name" value="HTH_23"/>
    <property type="match status" value="1"/>
</dbReference>
<evidence type="ECO:0000313" key="4">
    <source>
        <dbReference type="RefSeq" id="XP_026671896.1"/>
    </source>
</evidence>
<organism evidence="3 4">
    <name type="scientific">Ceratina calcarata</name>
    <dbReference type="NCBI Taxonomy" id="156304"/>
    <lineage>
        <taxon>Eukaryota</taxon>
        <taxon>Metazoa</taxon>
        <taxon>Ecdysozoa</taxon>
        <taxon>Arthropoda</taxon>
        <taxon>Hexapoda</taxon>
        <taxon>Insecta</taxon>
        <taxon>Pterygota</taxon>
        <taxon>Neoptera</taxon>
        <taxon>Endopterygota</taxon>
        <taxon>Hymenoptera</taxon>
        <taxon>Apocrita</taxon>
        <taxon>Aculeata</taxon>
        <taxon>Apoidea</taxon>
        <taxon>Anthophila</taxon>
        <taxon>Apidae</taxon>
        <taxon>Ceratina</taxon>
        <taxon>Zadontomerus</taxon>
    </lineage>
</organism>
<comment type="subcellular location">
    <subcellularLocation>
        <location evidence="1">Nucleus</location>
    </subcellularLocation>
</comment>
<dbReference type="SUPFAM" id="SSF46689">
    <property type="entry name" value="Homeodomain-like"/>
    <property type="match status" value="1"/>
</dbReference>
<dbReference type="RefSeq" id="XP_026671896.1">
    <property type="nucleotide sequence ID" value="XM_026816095.1"/>
</dbReference>
<proteinExistence type="predicted"/>
<evidence type="ECO:0000256" key="1">
    <source>
        <dbReference type="ARBA" id="ARBA00004123"/>
    </source>
</evidence>
<gene>
    <name evidence="4" type="primary">LOC108627954</name>
</gene>
<evidence type="ECO:0000256" key="2">
    <source>
        <dbReference type="SAM" id="MobiDB-lite"/>
    </source>
</evidence>
<protein>
    <submittedName>
        <fullName evidence="4">Uncharacterized protein LOC108627954 isoform X1</fullName>
    </submittedName>
</protein>
<dbReference type="GeneID" id="108627954"/>